<evidence type="ECO:0000256" key="2">
    <source>
        <dbReference type="SAM" id="Phobius"/>
    </source>
</evidence>
<dbReference type="AlphaFoldDB" id="A0A941I0B7"/>
<feature type="chain" id="PRO_5039050553" evidence="3">
    <location>
        <begin position="29"/>
        <end position="323"/>
    </location>
</feature>
<sequence>MALDSRTVTTLAVVVAALAAAVSAPVLSGDTTDPPAVSAPATAADDETTSAPPEVSPFAQDEVVFRHTPSWGALLLGRSDDVSARGLWRAGCDDAGGDELVAVHRSARTAVKTVVPETSDTTEGLYPCPVTLTIPATVGDSPGGWLVAARDGTPAVGADVTESLTAFRIARVMGPDAYGLLALSAAVVALVAAGIGSRRRRRRTAWPSVANAPVVSAVLGALTAVSAGTFAFSGLAPGLDLGGVLVLGLVGALLVAVGQAMSTTARKVGGAVSVIGMAVIALLLPLVLLHAATVGSLAWLAWLLVVALLGIAVGLGPDAEPAA</sequence>
<reference evidence="4" key="1">
    <citation type="submission" date="2021-04" db="EMBL/GenBank/DDBJ databases">
        <title>Phycicoccus avicenniae sp. nov., a novel endophytic actinomycetes isolated from branch of Avicennia mariana.</title>
        <authorList>
            <person name="Tuo L."/>
        </authorList>
    </citation>
    <scope>NUCLEOTIDE SEQUENCE</scope>
    <source>
        <strain evidence="4">BSK3Z-2</strain>
    </source>
</reference>
<dbReference type="Proteomes" id="UP000677016">
    <property type="component" value="Unassembled WGS sequence"/>
</dbReference>
<evidence type="ECO:0000313" key="4">
    <source>
        <dbReference type="EMBL" id="MBR7743750.1"/>
    </source>
</evidence>
<keyword evidence="3" id="KW-0732">Signal</keyword>
<evidence type="ECO:0000256" key="1">
    <source>
        <dbReference type="SAM" id="MobiDB-lite"/>
    </source>
</evidence>
<dbReference type="EMBL" id="JAGSNF010000015">
    <property type="protein sequence ID" value="MBR7743750.1"/>
    <property type="molecule type" value="Genomic_DNA"/>
</dbReference>
<feature type="transmembrane region" description="Helical" evidence="2">
    <location>
        <begin position="177"/>
        <end position="197"/>
    </location>
</feature>
<feature type="transmembrane region" description="Helical" evidence="2">
    <location>
        <begin position="209"/>
        <end position="235"/>
    </location>
</feature>
<keyword evidence="2" id="KW-0472">Membrane</keyword>
<comment type="caution">
    <text evidence="4">The sequence shown here is derived from an EMBL/GenBank/DDBJ whole genome shotgun (WGS) entry which is preliminary data.</text>
</comment>
<feature type="transmembrane region" description="Helical" evidence="2">
    <location>
        <begin position="268"/>
        <end position="291"/>
    </location>
</feature>
<protein>
    <submittedName>
        <fullName evidence="4">Uncharacterized protein</fullName>
    </submittedName>
</protein>
<feature type="transmembrane region" description="Helical" evidence="2">
    <location>
        <begin position="297"/>
        <end position="316"/>
    </location>
</feature>
<keyword evidence="5" id="KW-1185">Reference proteome</keyword>
<gene>
    <name evidence="4" type="ORF">KC207_10660</name>
</gene>
<keyword evidence="2" id="KW-1133">Transmembrane helix</keyword>
<proteinExistence type="predicted"/>
<dbReference type="RefSeq" id="WP_211603010.1">
    <property type="nucleotide sequence ID" value="NZ_JAGSNF010000015.1"/>
</dbReference>
<name>A0A941I0B7_9MICO</name>
<accession>A0A941I0B7</accession>
<organism evidence="4 5">
    <name type="scientific">Phycicoccus avicenniae</name>
    <dbReference type="NCBI Taxonomy" id="2828860"/>
    <lineage>
        <taxon>Bacteria</taxon>
        <taxon>Bacillati</taxon>
        <taxon>Actinomycetota</taxon>
        <taxon>Actinomycetes</taxon>
        <taxon>Micrococcales</taxon>
        <taxon>Intrasporangiaceae</taxon>
        <taxon>Phycicoccus</taxon>
    </lineage>
</organism>
<evidence type="ECO:0000256" key="3">
    <source>
        <dbReference type="SAM" id="SignalP"/>
    </source>
</evidence>
<evidence type="ECO:0000313" key="5">
    <source>
        <dbReference type="Proteomes" id="UP000677016"/>
    </source>
</evidence>
<feature type="signal peptide" evidence="3">
    <location>
        <begin position="1"/>
        <end position="28"/>
    </location>
</feature>
<keyword evidence="2" id="KW-0812">Transmembrane</keyword>
<feature type="region of interest" description="Disordered" evidence="1">
    <location>
        <begin position="27"/>
        <end position="58"/>
    </location>
</feature>
<feature type="transmembrane region" description="Helical" evidence="2">
    <location>
        <begin position="241"/>
        <end position="261"/>
    </location>
</feature>